<dbReference type="EMBL" id="CTEC01000002">
    <property type="protein sequence ID" value="CQD20530.1"/>
    <property type="molecule type" value="Genomic_DNA"/>
</dbReference>
<gene>
    <name evidence="1" type="ORF">BN000_04941</name>
</gene>
<keyword evidence="2" id="KW-1185">Reference proteome</keyword>
<name>A0A0U1DPP6_9MYCO</name>
<organism evidence="1 2">
    <name type="scientific">Mycobacterium europaeum</name>
    <dbReference type="NCBI Taxonomy" id="761804"/>
    <lineage>
        <taxon>Bacteria</taxon>
        <taxon>Bacillati</taxon>
        <taxon>Actinomycetota</taxon>
        <taxon>Actinomycetes</taxon>
        <taxon>Mycobacteriales</taxon>
        <taxon>Mycobacteriaceae</taxon>
        <taxon>Mycobacterium</taxon>
        <taxon>Mycobacterium simiae complex</taxon>
    </lineage>
</organism>
<accession>A0A0U1DPP6</accession>
<evidence type="ECO:0000313" key="1">
    <source>
        <dbReference type="EMBL" id="CQD20530.1"/>
    </source>
</evidence>
<proteinExistence type="predicted"/>
<sequence length="80" mass="8487">MTSGGDPVFKAFSDFGFDDIPAEAAVSRRMLRRLADIDNSTTPGPTTAAARDALASSVVAHAVVELENQLIELNQLAQVK</sequence>
<protein>
    <submittedName>
        <fullName evidence="1">Uncharacterized protein</fullName>
    </submittedName>
</protein>
<dbReference type="OrthoDB" id="9982202at2"/>
<evidence type="ECO:0000313" key="2">
    <source>
        <dbReference type="Proteomes" id="UP000199601"/>
    </source>
</evidence>
<dbReference type="Proteomes" id="UP000199601">
    <property type="component" value="Unassembled WGS sequence"/>
</dbReference>
<dbReference type="AlphaFoldDB" id="A0A0U1DPP6"/>
<reference evidence="2" key="1">
    <citation type="submission" date="2015-03" db="EMBL/GenBank/DDBJ databases">
        <authorList>
            <person name="Urmite Genomes"/>
        </authorList>
    </citation>
    <scope>NUCLEOTIDE SEQUENCE [LARGE SCALE GENOMIC DNA]</scope>
    <source>
        <strain evidence="2">CSUR P1344</strain>
    </source>
</reference>
<dbReference type="RefSeq" id="WP_141659282.1">
    <property type="nucleotide sequence ID" value="NZ_CTEC01000002.1"/>
</dbReference>